<dbReference type="AlphaFoldDB" id="A0A914VPR3"/>
<proteinExistence type="predicted"/>
<keyword evidence="1" id="KW-1185">Reference proteome</keyword>
<dbReference type="WBParaSite" id="PSAMB.scaffold2238size24423.g16938.t1">
    <property type="protein sequence ID" value="PSAMB.scaffold2238size24423.g16938.t1"/>
    <property type="gene ID" value="PSAMB.scaffold2238size24423.g16938"/>
</dbReference>
<accession>A0A914VPR3</accession>
<evidence type="ECO:0000313" key="1">
    <source>
        <dbReference type="Proteomes" id="UP000887566"/>
    </source>
</evidence>
<sequence>MGAESCVPSLGRQRCDARAALRRLAKEPARPGLARRLVRPAATAQTASARTTFFAERRLLHAISMPSFSLSRSGAMREGGARKQLSYAIAFIHYPLRQSLIGSPQGAAILLVKFALTLR</sequence>
<reference evidence="2" key="1">
    <citation type="submission" date="2022-11" db="UniProtKB">
        <authorList>
            <consortium name="WormBaseParasite"/>
        </authorList>
    </citation>
    <scope>IDENTIFICATION</scope>
</reference>
<organism evidence="1 2">
    <name type="scientific">Plectus sambesii</name>
    <dbReference type="NCBI Taxonomy" id="2011161"/>
    <lineage>
        <taxon>Eukaryota</taxon>
        <taxon>Metazoa</taxon>
        <taxon>Ecdysozoa</taxon>
        <taxon>Nematoda</taxon>
        <taxon>Chromadorea</taxon>
        <taxon>Plectida</taxon>
        <taxon>Plectina</taxon>
        <taxon>Plectoidea</taxon>
        <taxon>Plectidae</taxon>
        <taxon>Plectus</taxon>
    </lineage>
</organism>
<name>A0A914VPR3_9BILA</name>
<evidence type="ECO:0000313" key="2">
    <source>
        <dbReference type="WBParaSite" id="PSAMB.scaffold2238size24423.g16938.t1"/>
    </source>
</evidence>
<protein>
    <submittedName>
        <fullName evidence="2">Uncharacterized protein</fullName>
    </submittedName>
</protein>
<dbReference type="Proteomes" id="UP000887566">
    <property type="component" value="Unplaced"/>
</dbReference>